<dbReference type="Pfam" id="PF00701">
    <property type="entry name" value="DHDPS"/>
    <property type="match status" value="1"/>
</dbReference>
<dbReference type="InterPro" id="IPR013785">
    <property type="entry name" value="Aldolase_TIM"/>
</dbReference>
<reference evidence="3 4" key="1">
    <citation type="submission" date="2022-02" db="EMBL/GenBank/DDBJ databases">
        <authorList>
            <person name="Min J."/>
        </authorList>
    </citation>
    <scope>NUCLEOTIDE SEQUENCE [LARGE SCALE GENOMIC DNA]</scope>
    <source>
        <strain evidence="3 4">GR10-1</strain>
    </source>
</reference>
<dbReference type="PRINTS" id="PR00146">
    <property type="entry name" value="DHPICSNTHASE"/>
</dbReference>
<proteinExistence type="inferred from homology"/>
<name>A0ABS9SHI1_9BACT</name>
<dbReference type="PANTHER" id="PTHR42849:SF1">
    <property type="entry name" value="N-ACETYLNEURAMINATE LYASE"/>
    <property type="match status" value="1"/>
</dbReference>
<accession>A0ABS9SHI1</accession>
<dbReference type="InterPro" id="IPR002220">
    <property type="entry name" value="DapA-like"/>
</dbReference>
<evidence type="ECO:0000256" key="2">
    <source>
        <dbReference type="PIRNR" id="PIRNR001365"/>
    </source>
</evidence>
<dbReference type="PANTHER" id="PTHR42849">
    <property type="entry name" value="N-ACETYLNEURAMINATE LYASE"/>
    <property type="match status" value="1"/>
</dbReference>
<sequence>MDSNKKFKGIIVPAVTPLTSGFEIDPTAVEKMFNNFYQHNASPFILGTTGESASLSLKHKQDYVKAAAKYKKAESVLYAGISSNVISESIDLAKFCADNEVDAVAATLPSYYALSESQMKKYFERLAEEIPIPLIIYNIPATTHMSIPLSIIESLSHHPNIIATKDSERSEERLQESLKLWKDREDFGHFLGWAAKSADALFNGSDGLIPSTGNIFPGIYEKMLQAVEDGNNDLAYEMQAQSDAGGNLYQSGRTLEKAFGH</sequence>
<keyword evidence="1 2" id="KW-0456">Lyase</keyword>
<protein>
    <submittedName>
        <fullName evidence="3">Dihydrodipicolinate synthase family protein</fullName>
    </submittedName>
</protein>
<keyword evidence="4" id="KW-1185">Reference proteome</keyword>
<evidence type="ECO:0000256" key="1">
    <source>
        <dbReference type="ARBA" id="ARBA00023239"/>
    </source>
</evidence>
<dbReference type="Proteomes" id="UP001202248">
    <property type="component" value="Unassembled WGS sequence"/>
</dbReference>
<dbReference type="RefSeq" id="WP_240827184.1">
    <property type="nucleotide sequence ID" value="NZ_JAKWBL010000001.1"/>
</dbReference>
<dbReference type="PIRSF" id="PIRSF001365">
    <property type="entry name" value="DHDPS"/>
    <property type="match status" value="1"/>
</dbReference>
<dbReference type="CDD" id="cd00408">
    <property type="entry name" value="DHDPS-like"/>
    <property type="match status" value="1"/>
</dbReference>
<dbReference type="EMBL" id="JAKWBL010000001">
    <property type="protein sequence ID" value="MCH5597824.1"/>
    <property type="molecule type" value="Genomic_DNA"/>
</dbReference>
<gene>
    <name evidence="3" type="ORF">MKP09_07850</name>
</gene>
<evidence type="ECO:0000313" key="4">
    <source>
        <dbReference type="Proteomes" id="UP001202248"/>
    </source>
</evidence>
<dbReference type="SMART" id="SM01130">
    <property type="entry name" value="DHDPS"/>
    <property type="match status" value="1"/>
</dbReference>
<comment type="caution">
    <text evidence="3">The sequence shown here is derived from an EMBL/GenBank/DDBJ whole genome shotgun (WGS) entry which is preliminary data.</text>
</comment>
<comment type="similarity">
    <text evidence="2">Belongs to the DapA family.</text>
</comment>
<organism evidence="3 4">
    <name type="scientific">Niabella ginsengisoli</name>
    <dbReference type="NCBI Taxonomy" id="522298"/>
    <lineage>
        <taxon>Bacteria</taxon>
        <taxon>Pseudomonadati</taxon>
        <taxon>Bacteroidota</taxon>
        <taxon>Chitinophagia</taxon>
        <taxon>Chitinophagales</taxon>
        <taxon>Chitinophagaceae</taxon>
        <taxon>Niabella</taxon>
    </lineage>
</organism>
<dbReference type="SUPFAM" id="SSF51569">
    <property type="entry name" value="Aldolase"/>
    <property type="match status" value="1"/>
</dbReference>
<evidence type="ECO:0000313" key="3">
    <source>
        <dbReference type="EMBL" id="MCH5597824.1"/>
    </source>
</evidence>
<dbReference type="Gene3D" id="3.20.20.70">
    <property type="entry name" value="Aldolase class I"/>
    <property type="match status" value="1"/>
</dbReference>